<dbReference type="Gene3D" id="4.10.1000.10">
    <property type="entry name" value="Zinc finger, CCCH-type"/>
    <property type="match status" value="1"/>
</dbReference>
<evidence type="ECO:0000256" key="2">
    <source>
        <dbReference type="ARBA" id="ARBA00022771"/>
    </source>
</evidence>
<keyword evidence="1 4" id="KW-0479">Metal-binding</keyword>
<evidence type="ECO:0000313" key="7">
    <source>
        <dbReference type="EMBL" id="KPI39717.1"/>
    </source>
</evidence>
<feature type="compositionally biased region" description="Pro residues" evidence="5">
    <location>
        <begin position="90"/>
        <end position="100"/>
    </location>
</feature>
<evidence type="ECO:0000256" key="1">
    <source>
        <dbReference type="ARBA" id="ARBA00022723"/>
    </source>
</evidence>
<gene>
    <name evidence="7" type="ORF">AB675_3265</name>
</gene>
<dbReference type="GO" id="GO:0008270">
    <property type="term" value="F:zinc ion binding"/>
    <property type="evidence" value="ECO:0007669"/>
    <property type="project" value="UniProtKB-KW"/>
</dbReference>
<dbReference type="SMART" id="SM00356">
    <property type="entry name" value="ZnF_C3H1"/>
    <property type="match status" value="1"/>
</dbReference>
<organism evidence="7 8">
    <name type="scientific">Cyphellophora attinorum</name>
    <dbReference type="NCBI Taxonomy" id="1664694"/>
    <lineage>
        <taxon>Eukaryota</taxon>
        <taxon>Fungi</taxon>
        <taxon>Dikarya</taxon>
        <taxon>Ascomycota</taxon>
        <taxon>Pezizomycotina</taxon>
        <taxon>Eurotiomycetes</taxon>
        <taxon>Chaetothyriomycetidae</taxon>
        <taxon>Chaetothyriales</taxon>
        <taxon>Cyphellophoraceae</taxon>
        <taxon>Cyphellophora</taxon>
    </lineage>
</organism>
<feature type="region of interest" description="Disordered" evidence="5">
    <location>
        <begin position="205"/>
        <end position="277"/>
    </location>
</feature>
<proteinExistence type="predicted"/>
<reference evidence="7 8" key="1">
    <citation type="submission" date="2015-06" db="EMBL/GenBank/DDBJ databases">
        <title>Draft genome of the ant-associated black yeast Phialophora attae CBS 131958.</title>
        <authorList>
            <person name="Moreno L.F."/>
            <person name="Stielow B.J."/>
            <person name="de Hoog S."/>
            <person name="Vicente V.A."/>
            <person name="Weiss V.A."/>
            <person name="de Vries M."/>
            <person name="Cruz L.M."/>
            <person name="Souza E.M."/>
        </authorList>
    </citation>
    <scope>NUCLEOTIDE SEQUENCE [LARGE SCALE GENOMIC DNA]</scope>
    <source>
        <strain evidence="7 8">CBS 131958</strain>
    </source>
</reference>
<dbReference type="AlphaFoldDB" id="A0A0N1HAK2"/>
<dbReference type="GeneID" id="28735179"/>
<evidence type="ECO:0000256" key="4">
    <source>
        <dbReference type="PROSITE-ProRule" id="PRU00723"/>
    </source>
</evidence>
<feature type="domain" description="C3H1-type" evidence="6">
    <location>
        <begin position="1"/>
        <end position="29"/>
    </location>
</feature>
<accession>A0A0N1HAK2</accession>
<protein>
    <recommendedName>
        <fullName evidence="6">C3H1-type domain-containing protein</fullName>
    </recommendedName>
</protein>
<evidence type="ECO:0000259" key="6">
    <source>
        <dbReference type="PROSITE" id="PS50103"/>
    </source>
</evidence>
<comment type="caution">
    <text evidence="7">The sequence shown here is derived from an EMBL/GenBank/DDBJ whole genome shotgun (WGS) entry which is preliminary data.</text>
</comment>
<evidence type="ECO:0000256" key="5">
    <source>
        <dbReference type="SAM" id="MobiDB-lite"/>
    </source>
</evidence>
<keyword evidence="8" id="KW-1185">Reference proteome</keyword>
<name>A0A0N1HAK2_9EURO</name>
<dbReference type="EMBL" id="LFJN01000014">
    <property type="protein sequence ID" value="KPI39717.1"/>
    <property type="molecule type" value="Genomic_DNA"/>
</dbReference>
<dbReference type="Proteomes" id="UP000038010">
    <property type="component" value="Unassembled WGS sequence"/>
</dbReference>
<dbReference type="InterPro" id="IPR000571">
    <property type="entry name" value="Znf_CCCH"/>
</dbReference>
<keyword evidence="2 4" id="KW-0863">Zinc-finger</keyword>
<feature type="compositionally biased region" description="Basic and acidic residues" evidence="5">
    <location>
        <begin position="68"/>
        <end position="79"/>
    </location>
</feature>
<sequence>MGKRSICRFFQTHGSCKWGDKCWNAHGDDTARADQNFLRPEADPRPAHPVAGNKHPREYDAITGNKRLRADNDNDDVRRRSPPQQTGQVPPMPPSRPRGPIPDRWRPEPEEEVYGGFGYCTKACRQADRDRHLRECLPLRSMSLGDTRMQHEALPGPAVVQKEIRPEGPDLRVPEQQQEAKTQDPRLVRRNANATNALAIINGARRGNLPNDNEEDTGDKETDKIPVWAQPVPRKPAGANRDDDFDEAAPINNKEQNDFPPWDGPTTVPKNPIKRRKPSILDNNNAVALEVMVADPFRRLRDDQLLIDSYRYRRWLERQHGVKASSLQSFLTRAETVSLLSQDFNEEEQMLLVTRAKSMKTDMIDTEIVESTYNDVQMPLQMRLFADQVVGHAVTPELKVSQDVWVDMIKWEDWAWAGFEWADNFAGRF</sequence>
<feature type="region of interest" description="Disordered" evidence="5">
    <location>
        <begin position="38"/>
        <end position="108"/>
    </location>
</feature>
<evidence type="ECO:0000313" key="8">
    <source>
        <dbReference type="Proteomes" id="UP000038010"/>
    </source>
</evidence>
<keyword evidence="3 4" id="KW-0862">Zinc</keyword>
<dbReference type="PROSITE" id="PS50103">
    <property type="entry name" value="ZF_C3H1"/>
    <property type="match status" value="1"/>
</dbReference>
<feature type="zinc finger region" description="C3H1-type" evidence="4">
    <location>
        <begin position="1"/>
        <end position="29"/>
    </location>
</feature>
<evidence type="ECO:0000256" key="3">
    <source>
        <dbReference type="ARBA" id="ARBA00022833"/>
    </source>
</evidence>
<dbReference type="RefSeq" id="XP_017999680.1">
    <property type="nucleotide sequence ID" value="XM_018143299.1"/>
</dbReference>
<dbReference type="VEuPathDB" id="FungiDB:AB675_3265"/>
<dbReference type="SUPFAM" id="SSF90229">
    <property type="entry name" value="CCCH zinc finger"/>
    <property type="match status" value="1"/>
</dbReference>
<dbReference type="InterPro" id="IPR036855">
    <property type="entry name" value="Znf_CCCH_sf"/>
</dbReference>
<dbReference type="OrthoDB" id="273070at2759"/>